<evidence type="ECO:0000256" key="2">
    <source>
        <dbReference type="SAM" id="SignalP"/>
    </source>
</evidence>
<protein>
    <submittedName>
        <fullName evidence="3">Fis family transcriptional regulator</fullName>
    </submittedName>
</protein>
<gene>
    <name evidence="3" type="ORF">AYR66_13940</name>
</gene>
<keyword evidence="4" id="KW-1185">Reference proteome</keyword>
<evidence type="ECO:0000313" key="4">
    <source>
        <dbReference type="Proteomes" id="UP000197535"/>
    </source>
</evidence>
<keyword evidence="2" id="KW-0732">Signal</keyword>
<dbReference type="Pfam" id="PF03401">
    <property type="entry name" value="TctC"/>
    <property type="match status" value="1"/>
</dbReference>
<dbReference type="PIRSF" id="PIRSF017082">
    <property type="entry name" value="YflP"/>
    <property type="match status" value="1"/>
</dbReference>
<dbReference type="SUPFAM" id="SSF53850">
    <property type="entry name" value="Periplasmic binding protein-like II"/>
    <property type="match status" value="1"/>
</dbReference>
<name>A0A254TIN5_9BURK</name>
<dbReference type="AlphaFoldDB" id="A0A254TIN5"/>
<feature type="chain" id="PRO_5012422834" evidence="2">
    <location>
        <begin position="28"/>
        <end position="329"/>
    </location>
</feature>
<dbReference type="RefSeq" id="WP_088707306.1">
    <property type="nucleotide sequence ID" value="NZ_LSTO01000001.1"/>
</dbReference>
<organism evidence="3 4">
    <name type="scientific">Noviherbaspirillum denitrificans</name>
    <dbReference type="NCBI Taxonomy" id="1968433"/>
    <lineage>
        <taxon>Bacteria</taxon>
        <taxon>Pseudomonadati</taxon>
        <taxon>Pseudomonadota</taxon>
        <taxon>Betaproteobacteria</taxon>
        <taxon>Burkholderiales</taxon>
        <taxon>Oxalobacteraceae</taxon>
        <taxon>Noviherbaspirillum</taxon>
    </lineage>
</organism>
<evidence type="ECO:0000256" key="1">
    <source>
        <dbReference type="ARBA" id="ARBA00006987"/>
    </source>
</evidence>
<feature type="signal peptide" evidence="2">
    <location>
        <begin position="1"/>
        <end position="27"/>
    </location>
</feature>
<dbReference type="PANTHER" id="PTHR42928">
    <property type="entry name" value="TRICARBOXYLATE-BINDING PROTEIN"/>
    <property type="match status" value="1"/>
</dbReference>
<comment type="caution">
    <text evidence="3">The sequence shown here is derived from an EMBL/GenBank/DDBJ whole genome shotgun (WGS) entry which is preliminary data.</text>
</comment>
<dbReference type="Proteomes" id="UP000197535">
    <property type="component" value="Unassembled WGS sequence"/>
</dbReference>
<reference evidence="3 4" key="1">
    <citation type="submission" date="2016-02" db="EMBL/GenBank/DDBJ databases">
        <authorList>
            <person name="Wen L."/>
            <person name="He K."/>
            <person name="Yang H."/>
        </authorList>
    </citation>
    <scope>NUCLEOTIDE SEQUENCE [LARGE SCALE GENOMIC DNA]</scope>
    <source>
        <strain evidence="3 4">TSA40</strain>
    </source>
</reference>
<dbReference type="InterPro" id="IPR042100">
    <property type="entry name" value="Bug_dom1"/>
</dbReference>
<dbReference type="Gene3D" id="3.40.190.150">
    <property type="entry name" value="Bordetella uptake gene, domain 1"/>
    <property type="match status" value="1"/>
</dbReference>
<comment type="similarity">
    <text evidence="1">Belongs to the UPF0065 (bug) family.</text>
</comment>
<dbReference type="PANTHER" id="PTHR42928:SF5">
    <property type="entry name" value="BLR1237 PROTEIN"/>
    <property type="match status" value="1"/>
</dbReference>
<dbReference type="Gene3D" id="3.40.190.10">
    <property type="entry name" value="Periplasmic binding protein-like II"/>
    <property type="match status" value="1"/>
</dbReference>
<proteinExistence type="inferred from homology"/>
<sequence>MASSSFTSMLGKATAVTLVAIPLIAAAQDYPSPKRPITIIVPYAAGGGTDNVARELAKLMSDKLGSPVIIDNRGGAGGAIGSKQAAKADPDGYTLLFASSSFVTHAATEPKPSYDVNKDYAPIAMVGRGPLVVVAHKSTGAKNVKQLIEASKKTPNGLDFCSSGPGTVLHLAGELFKYKTGANMTHVAYKGSGPALTDLLAGRVQVFFTTVPAVMQYVKAGNLDLLAVTSAKRSSIFPNVPTVAESGVPDYNITTWWGLLAPAGTPEPIVAKLNAVVNEVSAKEPLKTRLMNEGAEPSRGTPAEFKSVLSTELKTWQDVAKATNLSSNK</sequence>
<dbReference type="InterPro" id="IPR005064">
    <property type="entry name" value="BUG"/>
</dbReference>
<dbReference type="EMBL" id="LSTO01000001">
    <property type="protein sequence ID" value="OWW20423.1"/>
    <property type="molecule type" value="Genomic_DNA"/>
</dbReference>
<evidence type="ECO:0000313" key="3">
    <source>
        <dbReference type="EMBL" id="OWW20423.1"/>
    </source>
</evidence>
<dbReference type="CDD" id="cd13578">
    <property type="entry name" value="PBP2_Bug27"/>
    <property type="match status" value="1"/>
</dbReference>
<dbReference type="OrthoDB" id="8678477at2"/>
<accession>A0A254TIN5</accession>